<dbReference type="PANTHER" id="PTHR33327">
    <property type="entry name" value="ENDONUCLEASE"/>
    <property type="match status" value="1"/>
</dbReference>
<organism evidence="1 2">
    <name type="scientific">Clonorchis sinensis</name>
    <name type="common">Chinese liver fluke</name>
    <dbReference type="NCBI Taxonomy" id="79923"/>
    <lineage>
        <taxon>Eukaryota</taxon>
        <taxon>Metazoa</taxon>
        <taxon>Spiralia</taxon>
        <taxon>Lophotrochozoa</taxon>
        <taxon>Platyhelminthes</taxon>
        <taxon>Trematoda</taxon>
        <taxon>Digenea</taxon>
        <taxon>Opisthorchiida</taxon>
        <taxon>Opisthorchiata</taxon>
        <taxon>Opisthorchiidae</taxon>
        <taxon>Clonorchis</taxon>
    </lineage>
</organism>
<evidence type="ECO:0000313" key="1">
    <source>
        <dbReference type="EMBL" id="GAA52845.1"/>
    </source>
</evidence>
<name>G7YIR2_CLOSI</name>
<protein>
    <submittedName>
        <fullName evidence="1">Uncharacterized protein</fullName>
    </submittedName>
</protein>
<sequence>MVKVMAPTLSKTVELNSFEHPVGVRRRYPGTFSNPTQHKPNVRPSDSWAVRLRDDTKPYTQLQNAIITRTSLSEHERLEQLISGETFDGCTPSEFLRRLYGILGDRKIDDALIKQLFLKRLPTHVQSILAPDTDKVPLTQLANIPDRILENCPRSVAATNGVDPQATADLLRSILRLQESFVASLRQYPIFEPGSDDGELDGAIGGDSDTDLTAEDAETAALSRCRYRRVQPSLATTPEDATSSPVSVDSGGIPIKRIRLPRLYQFLCCGGILRDDGYPNRFLERKQRSSLWIRTENCGSYGIRLRASNYGTFREVPENVLASKYKLNDVLVVSVWFFITLTKFRLALPYSVCGTSLIVLYSYSSGSSKFSIIRCSLQYICRRKRLLHLLVLAIIRVRSSSELK</sequence>
<accession>G7YIR2</accession>
<dbReference type="AlphaFoldDB" id="G7YIR2"/>
<dbReference type="EMBL" id="DF143362">
    <property type="protein sequence ID" value="GAA52845.1"/>
    <property type="molecule type" value="Genomic_DNA"/>
</dbReference>
<reference key="2">
    <citation type="submission" date="2011-10" db="EMBL/GenBank/DDBJ databases">
        <title>The genome and transcriptome sequence of Clonorchis sinensis provide insights into the carcinogenic liver fluke.</title>
        <authorList>
            <person name="Wang X."/>
            <person name="Huang Y."/>
            <person name="Chen W."/>
            <person name="Liu H."/>
            <person name="Guo L."/>
            <person name="Chen Y."/>
            <person name="Luo F."/>
            <person name="Zhou W."/>
            <person name="Sun J."/>
            <person name="Mao Q."/>
            <person name="Liang P."/>
            <person name="Zhou C."/>
            <person name="Tian Y."/>
            <person name="Men J."/>
            <person name="Lv X."/>
            <person name="Huang L."/>
            <person name="Zhou J."/>
            <person name="Hu Y."/>
            <person name="Li R."/>
            <person name="Zhang F."/>
            <person name="Lei H."/>
            <person name="Li X."/>
            <person name="Hu X."/>
            <person name="Liang C."/>
            <person name="Xu J."/>
            <person name="Wu Z."/>
            <person name="Yu X."/>
        </authorList>
    </citation>
    <scope>NUCLEOTIDE SEQUENCE</scope>
    <source>
        <strain>Henan</strain>
    </source>
</reference>
<gene>
    <name evidence="1" type="ORF">CLF_108894</name>
</gene>
<proteinExistence type="predicted"/>
<reference evidence="1" key="1">
    <citation type="journal article" date="2011" name="Genome Biol.">
        <title>The draft genome of the carcinogenic human liver fluke Clonorchis sinensis.</title>
        <authorList>
            <person name="Wang X."/>
            <person name="Chen W."/>
            <person name="Huang Y."/>
            <person name="Sun J."/>
            <person name="Men J."/>
            <person name="Liu H."/>
            <person name="Luo F."/>
            <person name="Guo L."/>
            <person name="Lv X."/>
            <person name="Deng C."/>
            <person name="Zhou C."/>
            <person name="Fan Y."/>
            <person name="Li X."/>
            <person name="Huang L."/>
            <person name="Hu Y."/>
            <person name="Liang C."/>
            <person name="Hu X."/>
            <person name="Xu J."/>
            <person name="Yu X."/>
        </authorList>
    </citation>
    <scope>NUCLEOTIDE SEQUENCE [LARGE SCALE GENOMIC DNA]</scope>
    <source>
        <strain evidence="1">Henan</strain>
    </source>
</reference>
<dbReference type="PANTHER" id="PTHR33327:SF3">
    <property type="entry name" value="RNA-DIRECTED DNA POLYMERASE"/>
    <property type="match status" value="1"/>
</dbReference>
<evidence type="ECO:0000313" key="2">
    <source>
        <dbReference type="Proteomes" id="UP000008909"/>
    </source>
</evidence>
<dbReference type="Proteomes" id="UP000008909">
    <property type="component" value="Unassembled WGS sequence"/>
</dbReference>
<keyword evidence="2" id="KW-1185">Reference proteome</keyword>